<name>A0A0D2JEE1_9BACT</name>
<keyword evidence="2" id="KW-1185">Reference proteome</keyword>
<dbReference type="Gene3D" id="1.10.132.80">
    <property type="match status" value="1"/>
</dbReference>
<accession>A0A0D2JEE1</accession>
<protein>
    <submittedName>
        <fullName evidence="1">Uncharacterized protein</fullName>
    </submittedName>
</protein>
<dbReference type="Proteomes" id="UP000032233">
    <property type="component" value="Unassembled WGS sequence"/>
</dbReference>
<comment type="caution">
    <text evidence="1">The sequence shown here is derived from an EMBL/GenBank/DDBJ whole genome shotgun (WGS) entry which is preliminary data.</text>
</comment>
<dbReference type="InParanoid" id="A0A0D2JEE1"/>
<evidence type="ECO:0000313" key="1">
    <source>
        <dbReference type="EMBL" id="KIX13991.1"/>
    </source>
</evidence>
<organism evidence="1 2">
    <name type="scientific">Dethiosulfatarculus sandiegensis</name>
    <dbReference type="NCBI Taxonomy" id="1429043"/>
    <lineage>
        <taxon>Bacteria</taxon>
        <taxon>Pseudomonadati</taxon>
        <taxon>Thermodesulfobacteriota</taxon>
        <taxon>Desulfarculia</taxon>
        <taxon>Desulfarculales</taxon>
        <taxon>Desulfarculaceae</taxon>
        <taxon>Dethiosulfatarculus</taxon>
    </lineage>
</organism>
<dbReference type="EMBL" id="AZAC01000014">
    <property type="protein sequence ID" value="KIX13991.1"/>
    <property type="molecule type" value="Genomic_DNA"/>
</dbReference>
<evidence type="ECO:0000313" key="2">
    <source>
        <dbReference type="Proteomes" id="UP000032233"/>
    </source>
</evidence>
<dbReference type="OrthoDB" id="5355596at2"/>
<dbReference type="AlphaFoldDB" id="A0A0D2JEE1"/>
<reference evidence="1 2" key="1">
    <citation type="submission" date="2013-11" db="EMBL/GenBank/DDBJ databases">
        <title>Metagenomic analysis of a methanogenic consortium involved in long chain n-alkane degradation.</title>
        <authorList>
            <person name="Davidova I.A."/>
            <person name="Callaghan A.V."/>
            <person name="Wawrik B."/>
            <person name="Pruitt S."/>
            <person name="Marks C."/>
            <person name="Duncan K.E."/>
            <person name="Suflita J.M."/>
        </authorList>
    </citation>
    <scope>NUCLEOTIDE SEQUENCE [LARGE SCALE GENOMIC DNA]</scope>
    <source>
        <strain evidence="1 2">SPR</strain>
    </source>
</reference>
<proteinExistence type="predicted"/>
<sequence>MTKKTSLKNAKQVDQKAGEYFEQCDENKKPYAISGLAMALGLSRKELLTRQHEGAIGKAIKRALAQCELSAEERLLNGKNVSGVIFSLKSNWGWTDKPEPEIREKESQPLKIELSLKPSSVDYSETEVGHE</sequence>
<dbReference type="Pfam" id="PF16677">
    <property type="entry name" value="GP3_package"/>
    <property type="match status" value="1"/>
</dbReference>
<gene>
    <name evidence="1" type="ORF">X474_12965</name>
</gene>
<dbReference type="InterPro" id="IPR032066">
    <property type="entry name" value="GP3_package"/>
</dbReference>
<dbReference type="RefSeq" id="WP_044348961.1">
    <property type="nucleotide sequence ID" value="NZ_AZAC01000014.1"/>
</dbReference>